<comment type="similarity">
    <text evidence="2">Belongs to the COQ9 family.</text>
</comment>
<organism evidence="8 9">
    <name type="scientific">Skermanella aerolata</name>
    <dbReference type="NCBI Taxonomy" id="393310"/>
    <lineage>
        <taxon>Bacteria</taxon>
        <taxon>Pseudomonadati</taxon>
        <taxon>Pseudomonadota</taxon>
        <taxon>Alphaproteobacteria</taxon>
        <taxon>Rhodospirillales</taxon>
        <taxon>Azospirillaceae</taxon>
        <taxon>Skermanella</taxon>
    </lineage>
</organism>
<comment type="function">
    <text evidence="6">Membrane-associated protein that warps the membrane surface to access and bind aromatic isoprenes with high specificity, including ubiquinone (CoQ) isoprene intermediates and presents them directly to COQ7, therefore facilitating the COQ7-mediated hydroxylase step. Participates in the biosynthesis of coenzyme Q, also named ubiquinone, an essential lipid-soluble electron transporter for aerobic cellular respiration.</text>
</comment>
<keyword evidence="4" id="KW-0809">Transit peptide</keyword>
<dbReference type="InterPro" id="IPR012762">
    <property type="entry name" value="Ubiq_biosynth_COQ9"/>
</dbReference>
<evidence type="ECO:0000313" key="8">
    <source>
        <dbReference type="EMBL" id="GEO37452.1"/>
    </source>
</evidence>
<keyword evidence="5" id="KW-0446">Lipid-binding</keyword>
<dbReference type="Pfam" id="PF08511">
    <property type="entry name" value="COQ9"/>
    <property type="match status" value="1"/>
</dbReference>
<dbReference type="AlphaFoldDB" id="A0A512DLV3"/>
<dbReference type="EMBL" id="BJYZ01000006">
    <property type="protein sequence ID" value="GEO37452.1"/>
    <property type="molecule type" value="Genomic_DNA"/>
</dbReference>
<dbReference type="Gene3D" id="1.10.357.10">
    <property type="entry name" value="Tetracycline Repressor, domain 2"/>
    <property type="match status" value="1"/>
</dbReference>
<evidence type="ECO:0000256" key="6">
    <source>
        <dbReference type="ARBA" id="ARBA00058104"/>
    </source>
</evidence>
<evidence type="ECO:0000259" key="7">
    <source>
        <dbReference type="Pfam" id="PF08511"/>
    </source>
</evidence>
<dbReference type="PANTHER" id="PTHR21427">
    <property type="entry name" value="UBIQUINONE BIOSYNTHESIS PROTEIN COQ9, MITOCHONDRIAL"/>
    <property type="match status" value="1"/>
</dbReference>
<accession>A0A512DLV3</accession>
<dbReference type="OrthoDB" id="7201143at2"/>
<evidence type="ECO:0000313" key="9">
    <source>
        <dbReference type="Proteomes" id="UP000321523"/>
    </source>
</evidence>
<evidence type="ECO:0000256" key="5">
    <source>
        <dbReference type="ARBA" id="ARBA00023121"/>
    </source>
</evidence>
<gene>
    <name evidence="8" type="ORF">SAE02_16000</name>
</gene>
<dbReference type="Proteomes" id="UP000321523">
    <property type="component" value="Unassembled WGS sequence"/>
</dbReference>
<evidence type="ECO:0000256" key="2">
    <source>
        <dbReference type="ARBA" id="ARBA00010766"/>
    </source>
</evidence>
<sequence>MDIDDTHTDTHEGDIYRIRDEILEATLPNVIFDGWSTQSLRDGASMAGYDSDAVFRAFPGGIPELVDHFSSWADRRMLEELEKHDLDAMKVRERITLAVRARLEVLEPHEDAVRRALTFLALPNHTAQGARMVYRTVDAMWYAAGDTATDFNYYTKRGLLAAVLTSTTLYWLNDHSEDKRDTWAFLDRRIADVMRVGRTTGRLSGLGNLVAHFPSPFRFGRQIRRRASGY</sequence>
<dbReference type="GO" id="GO:0006744">
    <property type="term" value="P:ubiquinone biosynthetic process"/>
    <property type="evidence" value="ECO:0007669"/>
    <property type="project" value="UniProtKB-KW"/>
</dbReference>
<comment type="caution">
    <text evidence="8">The sequence shown here is derived from an EMBL/GenBank/DDBJ whole genome shotgun (WGS) entry which is preliminary data.</text>
</comment>
<protein>
    <recommendedName>
        <fullName evidence="7">COQ9 C-terminal domain-containing protein</fullName>
    </recommendedName>
</protein>
<dbReference type="PANTHER" id="PTHR21427:SF19">
    <property type="entry name" value="UBIQUINONE BIOSYNTHESIS PROTEIN COQ9, MITOCHONDRIAL"/>
    <property type="match status" value="1"/>
</dbReference>
<evidence type="ECO:0000256" key="3">
    <source>
        <dbReference type="ARBA" id="ARBA00022688"/>
    </source>
</evidence>
<dbReference type="NCBIfam" id="TIGR02396">
    <property type="entry name" value="diverge_rpsU"/>
    <property type="match status" value="1"/>
</dbReference>
<feature type="domain" description="COQ9 C-terminal" evidence="7">
    <location>
        <begin position="128"/>
        <end position="197"/>
    </location>
</feature>
<keyword evidence="9" id="KW-1185">Reference proteome</keyword>
<proteinExistence type="inferred from homology"/>
<comment type="pathway">
    <text evidence="1">Cofactor biosynthesis; ubiquinone biosynthesis.</text>
</comment>
<dbReference type="InterPro" id="IPR013718">
    <property type="entry name" value="COQ9_C"/>
</dbReference>
<keyword evidence="3" id="KW-0831">Ubiquinone biosynthesis</keyword>
<evidence type="ECO:0000256" key="4">
    <source>
        <dbReference type="ARBA" id="ARBA00022946"/>
    </source>
</evidence>
<name>A0A512DLV3_9PROT</name>
<evidence type="ECO:0000256" key="1">
    <source>
        <dbReference type="ARBA" id="ARBA00004749"/>
    </source>
</evidence>
<dbReference type="GO" id="GO:0008289">
    <property type="term" value="F:lipid binding"/>
    <property type="evidence" value="ECO:0007669"/>
    <property type="project" value="UniProtKB-KW"/>
</dbReference>
<reference evidence="8 9" key="1">
    <citation type="submission" date="2019-07" db="EMBL/GenBank/DDBJ databases">
        <title>Whole genome shotgun sequence of Skermanella aerolata NBRC 106429.</title>
        <authorList>
            <person name="Hosoyama A."/>
            <person name="Uohara A."/>
            <person name="Ohji S."/>
            <person name="Ichikawa N."/>
        </authorList>
    </citation>
    <scope>NUCLEOTIDE SEQUENCE [LARGE SCALE GENOMIC DNA]</scope>
    <source>
        <strain evidence="8 9">NBRC 106429</strain>
    </source>
</reference>